<keyword evidence="1" id="KW-1133">Transmembrane helix</keyword>
<reference evidence="2 3" key="1">
    <citation type="submission" date="2016-10" db="EMBL/GenBank/DDBJ databases">
        <title>Draft Genome Sequence of one Bacillus cereus strain isolated from pooled breast milk.</title>
        <authorList>
            <person name="Woudstra C."/>
            <person name="Chamoin A."/>
            <person name="Gentil S."/>
            <person name="Rambeloson T."/>
            <person name="Delannoye S."/>
            <person name="Heinnekine J.A."/>
            <person name="Herbin S."/>
            <person name="Fach P."/>
        </authorList>
    </citation>
    <scope>NUCLEOTIDE SEQUENCE [LARGE SCALE GENOMIC DNA]</scope>
    <source>
        <strain evidence="2 3">16SBCL1279</strain>
    </source>
</reference>
<keyword evidence="1" id="KW-0472">Membrane</keyword>
<feature type="transmembrane region" description="Helical" evidence="1">
    <location>
        <begin position="37"/>
        <end position="57"/>
    </location>
</feature>
<name>A0A9X5VFZ0_BACCE</name>
<dbReference type="AlphaFoldDB" id="A0A9X5VFZ0"/>
<dbReference type="Proteomes" id="UP000184161">
    <property type="component" value="Unassembled WGS sequence"/>
</dbReference>
<dbReference type="RefSeq" id="WP_065382429.1">
    <property type="nucleotide sequence ID" value="NZ_JAASAB010000001.1"/>
</dbReference>
<gene>
    <name evidence="2" type="ORF">BKK64_01455</name>
</gene>
<keyword evidence="1" id="KW-0812">Transmembrane</keyword>
<evidence type="ECO:0000313" key="2">
    <source>
        <dbReference type="EMBL" id="OJS97741.1"/>
    </source>
</evidence>
<organism evidence="2 3">
    <name type="scientific">Bacillus cereus</name>
    <dbReference type="NCBI Taxonomy" id="1396"/>
    <lineage>
        <taxon>Bacteria</taxon>
        <taxon>Bacillati</taxon>
        <taxon>Bacillota</taxon>
        <taxon>Bacilli</taxon>
        <taxon>Bacillales</taxon>
        <taxon>Bacillaceae</taxon>
        <taxon>Bacillus</taxon>
        <taxon>Bacillus cereus group</taxon>
    </lineage>
</organism>
<comment type="caution">
    <text evidence="2">The sequence shown here is derived from an EMBL/GenBank/DDBJ whole genome shotgun (WGS) entry which is preliminary data.</text>
</comment>
<sequence length="69" mass="8119">MITLNRRFQRVECYICKIDLSGWFYKTKEGVSYLECLFFMFSLLMWVVNGLYAVYLATARTGRGIFKGV</sequence>
<protein>
    <submittedName>
        <fullName evidence="2">Uncharacterized protein</fullName>
    </submittedName>
</protein>
<accession>A0A9X5VFZ0</accession>
<evidence type="ECO:0000313" key="3">
    <source>
        <dbReference type="Proteomes" id="UP000184161"/>
    </source>
</evidence>
<proteinExistence type="predicted"/>
<dbReference type="EMBL" id="MLYK01000002">
    <property type="protein sequence ID" value="OJS97741.1"/>
    <property type="molecule type" value="Genomic_DNA"/>
</dbReference>
<evidence type="ECO:0000256" key="1">
    <source>
        <dbReference type="SAM" id="Phobius"/>
    </source>
</evidence>